<dbReference type="EMBL" id="CP001798">
    <property type="protein sequence ID" value="ADE14666.1"/>
    <property type="molecule type" value="Genomic_DNA"/>
</dbReference>
<evidence type="ECO:0008006" key="4">
    <source>
        <dbReference type="Google" id="ProtNLM"/>
    </source>
</evidence>
<protein>
    <recommendedName>
        <fullName evidence="4">SPOR domain-containing protein</fullName>
    </recommendedName>
</protein>
<proteinExistence type="predicted"/>
<organism evidence="2 3">
    <name type="scientific">Nitrosococcus halophilus (strain Nc4)</name>
    <dbReference type="NCBI Taxonomy" id="472759"/>
    <lineage>
        <taxon>Bacteria</taxon>
        <taxon>Pseudomonadati</taxon>
        <taxon>Pseudomonadota</taxon>
        <taxon>Gammaproteobacteria</taxon>
        <taxon>Chromatiales</taxon>
        <taxon>Chromatiaceae</taxon>
        <taxon>Nitrosococcus</taxon>
    </lineage>
</organism>
<gene>
    <name evidence="2" type="ordered locus">Nhal_1525</name>
</gene>
<reference evidence="3" key="1">
    <citation type="submission" date="2010-04" db="EMBL/GenBank/DDBJ databases">
        <title>Complete genome sequence of Nitrosococcus halophilus Nc4, a salt-adapted, aerobic obligate ammonia-oxidizing sulfur purple bacterium.</title>
        <authorList>
            <consortium name="US DOE Joint Genome Institute"/>
            <person name="Campbell M.A."/>
            <person name="Malfatti S.A."/>
            <person name="Chain P.S.G."/>
            <person name="Heidelberg J.F."/>
            <person name="Ward B.B."/>
            <person name="Klotz M.G."/>
        </authorList>
    </citation>
    <scope>NUCLEOTIDE SEQUENCE [LARGE SCALE GENOMIC DNA]</scope>
    <source>
        <strain evidence="3">Nc4</strain>
    </source>
</reference>
<dbReference type="RefSeq" id="WP_013032555.1">
    <property type="nucleotide sequence ID" value="NC_013960.1"/>
</dbReference>
<feature type="compositionally biased region" description="Basic and acidic residues" evidence="1">
    <location>
        <begin position="62"/>
        <end position="72"/>
    </location>
</feature>
<dbReference type="Proteomes" id="UP000001844">
    <property type="component" value="Chromosome"/>
</dbReference>
<evidence type="ECO:0000256" key="1">
    <source>
        <dbReference type="SAM" id="MobiDB-lite"/>
    </source>
</evidence>
<evidence type="ECO:0000313" key="2">
    <source>
        <dbReference type="EMBL" id="ADE14666.1"/>
    </source>
</evidence>
<sequence length="193" mass="21855">MKFLGLITGIALIGWVGIWYIQENEPATWQQLTGEVPKKWKELLSRYTIDSPKLGENQLPVEPKEESSEAHADIGASKSTDTIDSPLSPQAGPQLEIARPGPPTLPEPTEYPSPIEKTKSNLSWQVFWKPFSNSLSANGFAQRISEITGLDIEVARESANTYFIQFPYRDEEERQRHIELIEDRTGLKLNFTR</sequence>
<feature type="compositionally biased region" description="Pro residues" evidence="1">
    <location>
        <begin position="100"/>
        <end position="111"/>
    </location>
</feature>
<dbReference type="HOGENOM" id="CLU_1407491_0_0_6"/>
<feature type="compositionally biased region" description="Polar residues" evidence="1">
    <location>
        <begin position="77"/>
        <end position="88"/>
    </location>
</feature>
<dbReference type="AlphaFoldDB" id="D5C1N3"/>
<dbReference type="KEGG" id="nhl:Nhal_1525"/>
<keyword evidence="3" id="KW-1185">Reference proteome</keyword>
<dbReference type="STRING" id="472759.Nhal_1525"/>
<dbReference type="OrthoDB" id="10009182at2"/>
<accession>D5C1N3</accession>
<feature type="region of interest" description="Disordered" evidence="1">
    <location>
        <begin position="54"/>
        <end position="113"/>
    </location>
</feature>
<name>D5C1N3_NITHN</name>
<evidence type="ECO:0000313" key="3">
    <source>
        <dbReference type="Proteomes" id="UP000001844"/>
    </source>
</evidence>